<evidence type="ECO:0000256" key="2">
    <source>
        <dbReference type="ARBA" id="ARBA00023002"/>
    </source>
</evidence>
<dbReference type="InterPro" id="IPR016162">
    <property type="entry name" value="Ald_DH_N"/>
</dbReference>
<dbReference type="InterPro" id="IPR015590">
    <property type="entry name" value="Aldehyde_DH_dom"/>
</dbReference>
<dbReference type="InterPro" id="IPR016163">
    <property type="entry name" value="Ald_DH_C"/>
</dbReference>
<feature type="binding site" evidence="5">
    <location>
        <position position="385"/>
    </location>
    <ligand>
        <name>NAD(+)</name>
        <dbReference type="ChEBI" id="CHEBI:57540"/>
    </ligand>
</feature>
<dbReference type="GO" id="GO:0008911">
    <property type="term" value="F:lactaldehyde dehydrogenase (NAD+) activity"/>
    <property type="evidence" value="ECO:0007669"/>
    <property type="project" value="TreeGrafter"/>
</dbReference>
<dbReference type="CDD" id="cd07146">
    <property type="entry name" value="ALDH_PhpJ"/>
    <property type="match status" value="1"/>
</dbReference>
<comment type="caution">
    <text evidence="9">The sequence shown here is derived from an EMBL/GenBank/DDBJ whole genome shotgun (WGS) entry which is preliminary data.</text>
</comment>
<sequence length="485" mass="52897">MTKPEVSIAVRHEPMRIAGQLIDTDDRIEVRYPWNNTVVGTVPAGRAEHAREAFAIAAAYQPKLTRYERQKILLTAAETLASRKEEISDVITLELGISKTDSLYEVGRAFDVFTLAGQMCIHDDGEIFSCDLTPHGKARKIFTTREPLTAISAITPFNHPLNMVAHKVAPAIATNNCVVVKPTELTPITALLLADILYEAGLPPEMLSVVTGWPADIGMEMITNPYIDLVTFTGSVPVGKLIAANAHYKRQVLELGGNDPLIILNDLSDDDLARAADLAVAGATKNSGQRCTAVKRILCQESVADRFVPMVLERAKRLRFGDPMDRSTDLGTVIHEKAAALFEERVLSAAGEGADILYHPGRSGALLPPIVVDRVPHHSDLVLEETFGPIIPIVRVPDDDEATIALSNSTAFGLSSGVCTNDYRRMQKYIAGLKVGTVNVWEVPGYRIEMSPFGGIKDSENGYKEGVIEAMKSFTNVKTFSLPWP</sequence>
<evidence type="ECO:0000256" key="4">
    <source>
        <dbReference type="PIRSR" id="PIRSR617656-1"/>
    </source>
</evidence>
<protein>
    <recommendedName>
        <fullName evidence="3">Phosphonoacetaldehyde dehydrogenase</fullName>
        <ecNumber evidence="3">1.2.1.-</ecNumber>
    </recommendedName>
</protein>
<feature type="binding site" evidence="5">
    <location>
        <begin position="181"/>
        <end position="184"/>
    </location>
    <ligand>
        <name>NAD(+)</name>
        <dbReference type="ChEBI" id="CHEBI:57540"/>
    </ligand>
</feature>
<reference evidence="9" key="1">
    <citation type="journal article" date="2013" name="Genome Biol.">
        <title>Comparative genomics of the core and accessory genomes of 48 Sinorhizobium strains comprising five genospecies.</title>
        <authorList>
            <person name="Sugawara M."/>
            <person name="Epstein B."/>
            <person name="Badgley B.D."/>
            <person name="Unno T."/>
            <person name="Xu L."/>
            <person name="Reese J."/>
            <person name="Gyaneshwar P."/>
            <person name="Denny R."/>
            <person name="Mudge J."/>
            <person name="Bharti A.K."/>
            <person name="Farmer A.D."/>
            <person name="May G.D."/>
            <person name="Woodward J.E."/>
            <person name="Medigue C."/>
            <person name="Vallenet D."/>
            <person name="Lajus A."/>
            <person name="Rouy Z."/>
            <person name="Martinez-Vaz B."/>
            <person name="Tiffin P."/>
            <person name="Young N.D."/>
            <person name="Sadowsky M.J."/>
        </authorList>
    </citation>
    <scope>NUCLEOTIDE SEQUENCE</scope>
    <source>
        <strain evidence="9">M1</strain>
    </source>
</reference>
<dbReference type="Gene3D" id="3.40.309.10">
    <property type="entry name" value="Aldehyde Dehydrogenase, Chain A, domain 2"/>
    <property type="match status" value="1"/>
</dbReference>
<dbReference type="EMBL" id="WISB01000221">
    <property type="protein sequence ID" value="MQW73721.1"/>
    <property type="molecule type" value="Genomic_DNA"/>
</dbReference>
<evidence type="ECO:0000313" key="9">
    <source>
        <dbReference type="EMBL" id="MQW73721.1"/>
    </source>
</evidence>
<dbReference type="NCBIfam" id="TIGR03250">
    <property type="entry name" value="PhnAcAld_DH"/>
    <property type="match status" value="1"/>
</dbReference>
<evidence type="ECO:0000259" key="8">
    <source>
        <dbReference type="Pfam" id="PF00171"/>
    </source>
</evidence>
<feature type="active site" description="Nucleophile" evidence="4">
    <location>
        <position position="291"/>
    </location>
</feature>
<dbReference type="PANTHER" id="PTHR42991">
    <property type="entry name" value="ALDEHYDE DEHYDROGENASE"/>
    <property type="match status" value="1"/>
</dbReference>
<gene>
    <name evidence="9" type="primary">phnY</name>
    <name evidence="9" type="ORF">GHJ91_33000</name>
</gene>
<feature type="active site" description="Proton donor/acceptor" evidence="4">
    <location>
        <position position="254"/>
    </location>
</feature>
<dbReference type="AlphaFoldDB" id="A0A6G1WVM2"/>
<proteinExistence type="inferred from homology"/>
<dbReference type="RefSeq" id="WP_153414382.1">
    <property type="nucleotide sequence ID" value="NZ_WISB01000221.1"/>
</dbReference>
<keyword evidence="5" id="KW-0520">NAD</keyword>
<feature type="binding site" evidence="5">
    <location>
        <position position="235"/>
    </location>
    <ligand>
        <name>NAD(+)</name>
        <dbReference type="ChEBI" id="CHEBI:57540"/>
    </ligand>
</feature>
<dbReference type="PANTHER" id="PTHR42991:SF1">
    <property type="entry name" value="ALDEHYDE DEHYDROGENASE"/>
    <property type="match status" value="1"/>
</dbReference>
<dbReference type="PROSITE" id="PS00687">
    <property type="entry name" value="ALDEHYDE_DEHYDR_GLU"/>
    <property type="match status" value="1"/>
</dbReference>
<organism evidence="9">
    <name type="scientific">Sinorhizobium medicae</name>
    <dbReference type="NCBI Taxonomy" id="110321"/>
    <lineage>
        <taxon>Bacteria</taxon>
        <taxon>Pseudomonadati</taxon>
        <taxon>Pseudomonadota</taxon>
        <taxon>Alphaproteobacteria</taxon>
        <taxon>Hyphomicrobiales</taxon>
        <taxon>Rhizobiaceae</taxon>
        <taxon>Sinorhizobium/Ensifer group</taxon>
        <taxon>Sinorhizobium</taxon>
    </lineage>
</organism>
<dbReference type="SUPFAM" id="SSF53720">
    <property type="entry name" value="ALDH-like"/>
    <property type="match status" value="1"/>
</dbReference>
<feature type="active site" evidence="6">
    <location>
        <position position="254"/>
    </location>
</feature>
<evidence type="ECO:0000256" key="1">
    <source>
        <dbReference type="ARBA" id="ARBA00009986"/>
    </source>
</evidence>
<evidence type="ECO:0000256" key="5">
    <source>
        <dbReference type="PIRSR" id="PIRSR617656-3"/>
    </source>
</evidence>
<dbReference type="Pfam" id="PF00171">
    <property type="entry name" value="Aldedh"/>
    <property type="match status" value="1"/>
</dbReference>
<keyword evidence="2 7" id="KW-0560">Oxidoreductase</keyword>
<evidence type="ECO:0000256" key="6">
    <source>
        <dbReference type="PROSITE-ProRule" id="PRU10007"/>
    </source>
</evidence>
<dbReference type="InterPro" id="IPR051020">
    <property type="entry name" value="ALDH-related_metabolic_enz"/>
</dbReference>
<accession>A0A6G1WVM2</accession>
<feature type="binding site" evidence="5">
    <location>
        <begin position="155"/>
        <end position="157"/>
    </location>
    <ligand>
        <name>NAD(+)</name>
        <dbReference type="ChEBI" id="CHEBI:57540"/>
    </ligand>
</feature>
<comment type="similarity">
    <text evidence="1 7">Belongs to the aldehyde dehydrogenase family.</text>
</comment>
<dbReference type="InterPro" id="IPR029510">
    <property type="entry name" value="Ald_DH_CS_GLU"/>
</dbReference>
<dbReference type="InterPro" id="IPR017656">
    <property type="entry name" value="Put_phosphonoacetaldehyde_DH"/>
</dbReference>
<dbReference type="InterPro" id="IPR016161">
    <property type="entry name" value="Ald_DH/histidinol_DH"/>
</dbReference>
<feature type="domain" description="Aldehyde dehydrogenase" evidence="8">
    <location>
        <begin position="25"/>
        <end position="479"/>
    </location>
</feature>
<dbReference type="Gene3D" id="3.40.605.10">
    <property type="entry name" value="Aldehyde Dehydrogenase, Chain A, domain 1"/>
    <property type="match status" value="1"/>
</dbReference>
<evidence type="ECO:0000256" key="3">
    <source>
        <dbReference type="NCBIfam" id="TIGR03250"/>
    </source>
</evidence>
<dbReference type="EC" id="1.2.1.-" evidence="3"/>
<name>A0A6G1WVM2_9HYPH</name>
<evidence type="ECO:0000256" key="7">
    <source>
        <dbReference type="RuleBase" id="RU003345"/>
    </source>
</evidence>